<dbReference type="EMBL" id="BAAAMN010000028">
    <property type="protein sequence ID" value="GAA2036432.1"/>
    <property type="molecule type" value="Genomic_DNA"/>
</dbReference>
<comment type="caution">
    <text evidence="1">The sequence shown here is derived from an EMBL/GenBank/DDBJ whole genome shotgun (WGS) entry which is preliminary data.</text>
</comment>
<keyword evidence="2" id="KW-1185">Reference proteome</keyword>
<name>A0ABN2UFD6_9MICC</name>
<protein>
    <submittedName>
        <fullName evidence="1">Uncharacterized protein</fullName>
    </submittedName>
</protein>
<proteinExistence type="predicted"/>
<dbReference type="Proteomes" id="UP001501461">
    <property type="component" value="Unassembled WGS sequence"/>
</dbReference>
<sequence>MRDAHTDRAWGNQTTKATVDAMNPATLAPPMIAIATTRAMMQARAISGERKAPLSPSVLVTRAVDLEVLVLAI</sequence>
<accession>A0ABN2UFD6</accession>
<reference evidence="2" key="1">
    <citation type="journal article" date="2019" name="Int. J. Syst. Evol. Microbiol.">
        <title>The Global Catalogue of Microorganisms (GCM) 10K type strain sequencing project: providing services to taxonomists for standard genome sequencing and annotation.</title>
        <authorList>
            <consortium name="The Broad Institute Genomics Platform"/>
            <consortium name="The Broad Institute Genome Sequencing Center for Infectious Disease"/>
            <person name="Wu L."/>
            <person name="Ma J."/>
        </authorList>
    </citation>
    <scope>NUCLEOTIDE SEQUENCE [LARGE SCALE GENOMIC DNA]</scope>
    <source>
        <strain evidence="2">JCM 13595</strain>
    </source>
</reference>
<gene>
    <name evidence="1" type="ORF">GCM10009720_16270</name>
</gene>
<evidence type="ECO:0000313" key="1">
    <source>
        <dbReference type="EMBL" id="GAA2036432.1"/>
    </source>
</evidence>
<evidence type="ECO:0000313" key="2">
    <source>
        <dbReference type="Proteomes" id="UP001501461"/>
    </source>
</evidence>
<organism evidence="1 2">
    <name type="scientific">Yaniella flava</name>
    <dbReference type="NCBI Taxonomy" id="287930"/>
    <lineage>
        <taxon>Bacteria</taxon>
        <taxon>Bacillati</taxon>
        <taxon>Actinomycetota</taxon>
        <taxon>Actinomycetes</taxon>
        <taxon>Micrococcales</taxon>
        <taxon>Micrococcaceae</taxon>
        <taxon>Yaniella</taxon>
    </lineage>
</organism>